<dbReference type="PRINTS" id="PR00039">
    <property type="entry name" value="HTHLYSR"/>
</dbReference>
<dbReference type="SUPFAM" id="SSF53850">
    <property type="entry name" value="Periplasmic binding protein-like II"/>
    <property type="match status" value="1"/>
</dbReference>
<organism evidence="6">
    <name type="scientific">Pseudomonas putida</name>
    <name type="common">Arthrobacter siderocapsulatus</name>
    <dbReference type="NCBI Taxonomy" id="303"/>
    <lineage>
        <taxon>Bacteria</taxon>
        <taxon>Pseudomonadati</taxon>
        <taxon>Pseudomonadota</taxon>
        <taxon>Gammaproteobacteria</taxon>
        <taxon>Pseudomonadales</taxon>
        <taxon>Pseudomonadaceae</taxon>
        <taxon>Pseudomonas</taxon>
    </lineage>
</organism>
<dbReference type="EMBL" id="AF126200">
    <property type="protein sequence ID" value="AAD31779.1"/>
    <property type="molecule type" value="Genomic_DNA"/>
</dbReference>
<keyword evidence="2" id="KW-0805">Transcription regulation</keyword>
<sequence length="314" mass="35169">MHYELRNLRHFVALINHRSFSLAAEAVSLSQPAFSRSIQALEHQAGCKLVEREQKGLPPTPQGQLVLSYALDILGKAHELSEKISRINSADRDMLYFGTSPAPAAGLVPRTVARFLEVQPQVNANFVVDTRENLTKRLMAEEIEFFIASSQSFELDPNYRIRQLQPRTWCFFCRSDHPLAAQESVTREQLFAYPMVCSFGVRNLVLQYSGRRDYLPAVECENGRPLLDIVMQSNAIGCSSQLQVSQWEGGKALGLHQLRPADISPDLEAFQIRDGVVSLRRHALSPQAEAFIELLQAMDHEPSLVGRGVDTIGI</sequence>
<dbReference type="AlphaFoldDB" id="Q9WWU0"/>
<protein>
    <submittedName>
        <fullName evidence="7">LysR family transcriptional regulator</fullName>
    </submittedName>
    <submittedName>
        <fullName evidence="6">Regulator protein AsfR</fullName>
    </submittedName>
</protein>
<dbReference type="InterPro" id="IPR036388">
    <property type="entry name" value="WH-like_DNA-bd_sf"/>
</dbReference>
<dbReference type="Pfam" id="PF03466">
    <property type="entry name" value="LysR_substrate"/>
    <property type="match status" value="1"/>
</dbReference>
<evidence type="ECO:0000256" key="3">
    <source>
        <dbReference type="ARBA" id="ARBA00023125"/>
    </source>
</evidence>
<dbReference type="PANTHER" id="PTHR30419">
    <property type="entry name" value="HTH-TYPE TRANSCRIPTIONAL REGULATOR YBHD"/>
    <property type="match status" value="1"/>
</dbReference>
<dbReference type="InterPro" id="IPR036390">
    <property type="entry name" value="WH_DNA-bd_sf"/>
</dbReference>
<evidence type="ECO:0000256" key="1">
    <source>
        <dbReference type="ARBA" id="ARBA00009437"/>
    </source>
</evidence>
<dbReference type="PROSITE" id="PS50931">
    <property type="entry name" value="HTH_LYSR"/>
    <property type="match status" value="1"/>
</dbReference>
<dbReference type="SUPFAM" id="SSF46785">
    <property type="entry name" value="Winged helix' DNA-binding domain"/>
    <property type="match status" value="1"/>
</dbReference>
<evidence type="ECO:0000313" key="8">
    <source>
        <dbReference type="Proteomes" id="UP000553948"/>
    </source>
</evidence>
<dbReference type="Proteomes" id="UP000553948">
    <property type="component" value="Unassembled WGS sequence"/>
</dbReference>
<dbReference type="GO" id="GO:0003677">
    <property type="term" value="F:DNA binding"/>
    <property type="evidence" value="ECO:0007669"/>
    <property type="project" value="UniProtKB-KW"/>
</dbReference>
<dbReference type="Pfam" id="PF00126">
    <property type="entry name" value="HTH_1"/>
    <property type="match status" value="1"/>
</dbReference>
<accession>Q9WWU0</accession>
<dbReference type="InterPro" id="IPR005119">
    <property type="entry name" value="LysR_subst-bd"/>
</dbReference>
<proteinExistence type="inferred from homology"/>
<gene>
    <name evidence="6" type="primary">asfR</name>
    <name evidence="7" type="ORF">H4C47_08420</name>
</gene>
<reference evidence="7 8" key="2">
    <citation type="submission" date="2020-07" db="EMBL/GenBank/DDBJ databases">
        <title>Diversity of carbapenemase encoding genes among Pseudomonas putida group clinical isolates in a tertiary Brazilian hospital.</title>
        <authorList>
            <person name="Alberto-Lei F."/>
            <person name="Nodari C.S."/>
            <person name="Streling A.P."/>
            <person name="Paulino J.T."/>
            <person name="Bessa-Neto F.O."/>
            <person name="Cayo R."/>
            <person name="Gales A.C."/>
        </authorList>
    </citation>
    <scope>NUCLEOTIDE SEQUENCE [LARGE SCALE GENOMIC DNA]</scope>
    <source>
        <strain evidence="7 8">12464</strain>
    </source>
</reference>
<keyword evidence="3" id="KW-0238">DNA-binding</keyword>
<reference evidence="6" key="1">
    <citation type="submission" date="1999-02" db="EMBL/GenBank/DDBJ databases">
        <title>Genetic organization of sulfur-controlled aryl desulfonation in Pseudomonas putida S-313.</title>
        <authorList>
            <person name="Vermeij P."/>
            <person name="Wietek C."/>
            <person name="Kahnert A."/>
            <person name="Wueest T."/>
            <person name="Kertesz M.A."/>
        </authorList>
    </citation>
    <scope>NUCLEOTIDE SEQUENCE</scope>
    <source>
        <strain evidence="6">S-313</strain>
    </source>
</reference>
<dbReference type="InterPro" id="IPR000847">
    <property type="entry name" value="LysR_HTH_N"/>
</dbReference>
<comment type="similarity">
    <text evidence="1">Belongs to the LysR transcriptional regulatory family.</text>
</comment>
<dbReference type="InterPro" id="IPR050950">
    <property type="entry name" value="HTH-type_LysR_regulators"/>
</dbReference>
<evidence type="ECO:0000313" key="7">
    <source>
        <dbReference type="EMBL" id="MBA6115752.1"/>
    </source>
</evidence>
<evidence type="ECO:0000259" key="5">
    <source>
        <dbReference type="PROSITE" id="PS50931"/>
    </source>
</evidence>
<evidence type="ECO:0000256" key="4">
    <source>
        <dbReference type="ARBA" id="ARBA00023163"/>
    </source>
</evidence>
<evidence type="ECO:0000313" key="6">
    <source>
        <dbReference type="EMBL" id="AAD31779.1"/>
    </source>
</evidence>
<dbReference type="PANTHER" id="PTHR30419:SF30">
    <property type="entry name" value="LYSR FAMILY TRANSCRIPTIONAL REGULATOR"/>
    <property type="match status" value="1"/>
</dbReference>
<dbReference type="RefSeq" id="WP_156358072.1">
    <property type="nucleotide sequence ID" value="NZ_CP060529.1"/>
</dbReference>
<name>Q9WWU0_PSEPU</name>
<feature type="domain" description="HTH lysR-type" evidence="5">
    <location>
        <begin position="1"/>
        <end position="60"/>
    </location>
</feature>
<dbReference type="FunFam" id="1.10.10.10:FF:000001">
    <property type="entry name" value="LysR family transcriptional regulator"/>
    <property type="match status" value="1"/>
</dbReference>
<dbReference type="Gene3D" id="1.10.10.10">
    <property type="entry name" value="Winged helix-like DNA-binding domain superfamily/Winged helix DNA-binding domain"/>
    <property type="match status" value="1"/>
</dbReference>
<dbReference type="GO" id="GO:0003700">
    <property type="term" value="F:DNA-binding transcription factor activity"/>
    <property type="evidence" value="ECO:0007669"/>
    <property type="project" value="InterPro"/>
</dbReference>
<evidence type="ECO:0000256" key="2">
    <source>
        <dbReference type="ARBA" id="ARBA00023015"/>
    </source>
</evidence>
<dbReference type="CDD" id="cd05466">
    <property type="entry name" value="PBP2_LTTR_substrate"/>
    <property type="match status" value="1"/>
</dbReference>
<dbReference type="EMBL" id="JACGDG010000006">
    <property type="protein sequence ID" value="MBA6115752.1"/>
    <property type="molecule type" value="Genomic_DNA"/>
</dbReference>
<dbReference type="Gene3D" id="3.40.190.290">
    <property type="match status" value="1"/>
</dbReference>
<keyword evidence="4" id="KW-0804">Transcription</keyword>
<dbReference type="GO" id="GO:0005829">
    <property type="term" value="C:cytosol"/>
    <property type="evidence" value="ECO:0007669"/>
    <property type="project" value="TreeGrafter"/>
</dbReference>